<dbReference type="PANTHER" id="PTHR48071:SF18">
    <property type="entry name" value="DELETED IN MALIGNANT BRAIN TUMORS 1 PROTEIN-RELATED"/>
    <property type="match status" value="1"/>
</dbReference>
<evidence type="ECO:0000259" key="4">
    <source>
        <dbReference type="PROSITE" id="PS50287"/>
    </source>
</evidence>
<evidence type="ECO:0000256" key="2">
    <source>
        <dbReference type="PROSITE-ProRule" id="PRU00196"/>
    </source>
</evidence>
<dbReference type="InterPro" id="IPR036772">
    <property type="entry name" value="SRCR-like_dom_sf"/>
</dbReference>
<evidence type="ECO:0000256" key="3">
    <source>
        <dbReference type="SAM" id="SignalP"/>
    </source>
</evidence>
<feature type="disulfide bond" evidence="2">
    <location>
        <begin position="217"/>
        <end position="227"/>
    </location>
</feature>
<dbReference type="Gene3D" id="3.10.250.10">
    <property type="entry name" value="SRCR-like domain"/>
    <property type="match status" value="2"/>
</dbReference>
<dbReference type="EMBL" id="CALNXK010000010">
    <property type="protein sequence ID" value="CAH3042555.1"/>
    <property type="molecule type" value="Genomic_DNA"/>
</dbReference>
<feature type="non-terminal residue" evidence="5">
    <location>
        <position position="247"/>
    </location>
</feature>
<dbReference type="PRINTS" id="PR00258">
    <property type="entry name" value="SPERACTRCPTR"/>
</dbReference>
<feature type="disulfide bond" evidence="2">
    <location>
        <begin position="79"/>
        <end position="89"/>
    </location>
</feature>
<protein>
    <recommendedName>
        <fullName evidence="4">SRCR domain-containing protein</fullName>
    </recommendedName>
</protein>
<keyword evidence="1 2" id="KW-1015">Disulfide bond</keyword>
<keyword evidence="6" id="KW-1185">Reference proteome</keyword>
<evidence type="ECO:0000313" key="6">
    <source>
        <dbReference type="Proteomes" id="UP001159405"/>
    </source>
</evidence>
<evidence type="ECO:0000256" key="1">
    <source>
        <dbReference type="ARBA" id="ARBA00023157"/>
    </source>
</evidence>
<feature type="disulfide bond" evidence="2">
    <location>
        <begin position="186"/>
        <end position="247"/>
    </location>
</feature>
<feature type="disulfide bond" evidence="2">
    <location>
        <begin position="48"/>
        <end position="109"/>
    </location>
</feature>
<feature type="chain" id="PRO_5045828742" description="SRCR domain-containing protein" evidence="3">
    <location>
        <begin position="16"/>
        <end position="247"/>
    </location>
</feature>
<keyword evidence="3" id="KW-0732">Signal</keyword>
<dbReference type="SUPFAM" id="SSF56487">
    <property type="entry name" value="SRCR-like"/>
    <property type="match status" value="2"/>
</dbReference>
<dbReference type="PROSITE" id="PS50287">
    <property type="entry name" value="SRCR_2"/>
    <property type="match status" value="2"/>
</dbReference>
<dbReference type="SMART" id="SM00202">
    <property type="entry name" value="SR"/>
    <property type="match status" value="2"/>
</dbReference>
<dbReference type="InterPro" id="IPR001190">
    <property type="entry name" value="SRCR"/>
</dbReference>
<dbReference type="PROSITE" id="PS00420">
    <property type="entry name" value="SRCR_1"/>
    <property type="match status" value="2"/>
</dbReference>
<gene>
    <name evidence="5" type="ORF">PLOB_00000991</name>
</gene>
<feature type="disulfide bond" evidence="2">
    <location>
        <begin position="173"/>
        <end position="237"/>
    </location>
</feature>
<dbReference type="Pfam" id="PF00530">
    <property type="entry name" value="SRCR"/>
    <property type="match status" value="2"/>
</dbReference>
<dbReference type="PANTHER" id="PTHR48071">
    <property type="entry name" value="SRCR DOMAIN-CONTAINING PROTEIN"/>
    <property type="match status" value="1"/>
</dbReference>
<feature type="disulfide bond" evidence="2">
    <location>
        <begin position="35"/>
        <end position="99"/>
    </location>
</feature>
<feature type="domain" description="SRCR" evidence="4">
    <location>
        <begin position="148"/>
        <end position="247"/>
    </location>
</feature>
<reference evidence="5 6" key="1">
    <citation type="submission" date="2022-05" db="EMBL/GenBank/DDBJ databases">
        <authorList>
            <consortium name="Genoscope - CEA"/>
            <person name="William W."/>
        </authorList>
    </citation>
    <scope>NUCLEOTIDE SEQUENCE [LARGE SCALE GENOMIC DNA]</scope>
</reference>
<proteinExistence type="predicted"/>
<evidence type="ECO:0000313" key="5">
    <source>
        <dbReference type="EMBL" id="CAH3042555.1"/>
    </source>
</evidence>
<dbReference type="Proteomes" id="UP001159405">
    <property type="component" value="Unassembled WGS sequence"/>
</dbReference>
<feature type="signal peptide" evidence="3">
    <location>
        <begin position="1"/>
        <end position="15"/>
    </location>
</feature>
<feature type="domain" description="SRCR" evidence="4">
    <location>
        <begin position="10"/>
        <end position="110"/>
    </location>
</feature>
<accession>A0ABN8N3V7</accession>
<name>A0ABN8N3V7_9CNID</name>
<sequence length="247" mass="26475">MVCNFLFAGLRLVGGSWNGEGRVEIFYNGNWGTVCDDSWDLDDARVICRELGYSGAVSAHSSAHFGSGSGQIWLDDVNCIGSETSIVNCPHGGWGSHNCGHHEDASVVCSIPHGSILGSLLFLVYINDLPNTSKLLSFHLRIFDFSGLRLAGGNWNGEGRVEILYSGSWGTVCDDSWDMDDARVVCRELGYPDAASALQSAHFGAGSGQIWLDDVSCAGSEDSIENCPHNGWGSHNCNHNEDAGVVC</sequence>
<organism evidence="5 6">
    <name type="scientific">Porites lobata</name>
    <dbReference type="NCBI Taxonomy" id="104759"/>
    <lineage>
        <taxon>Eukaryota</taxon>
        <taxon>Metazoa</taxon>
        <taxon>Cnidaria</taxon>
        <taxon>Anthozoa</taxon>
        <taxon>Hexacorallia</taxon>
        <taxon>Scleractinia</taxon>
        <taxon>Fungiina</taxon>
        <taxon>Poritidae</taxon>
        <taxon>Porites</taxon>
    </lineage>
</organism>
<comment type="caution">
    <text evidence="5">The sequence shown here is derived from an EMBL/GenBank/DDBJ whole genome shotgun (WGS) entry which is preliminary data.</text>
</comment>